<dbReference type="KEGG" id="arac:E0W69_019505"/>
<dbReference type="AlphaFoldDB" id="A0A5P2G632"/>
<dbReference type="OrthoDB" id="594666at2"/>
<protein>
    <recommendedName>
        <fullName evidence="3">Tetratricopeptide repeat protein</fullName>
    </recommendedName>
</protein>
<gene>
    <name evidence="1" type="ORF">E0W69_019505</name>
</gene>
<dbReference type="EMBL" id="CP044016">
    <property type="protein sequence ID" value="QES90747.1"/>
    <property type="molecule type" value="Genomic_DNA"/>
</dbReference>
<evidence type="ECO:0008006" key="3">
    <source>
        <dbReference type="Google" id="ProtNLM"/>
    </source>
</evidence>
<name>A0A5P2G632_9BACT</name>
<dbReference type="RefSeq" id="WP_131331731.1">
    <property type="nucleotide sequence ID" value="NZ_CP044016.1"/>
</dbReference>
<reference evidence="1 2" key="1">
    <citation type="submission" date="2019-09" db="EMBL/GenBank/DDBJ databases">
        <title>Complete genome sequence of Arachidicoccus sp. B3-10 isolated from apple orchard soil.</title>
        <authorList>
            <person name="Kim H.S."/>
            <person name="Han K.-I."/>
            <person name="Suh M.K."/>
            <person name="Lee K.C."/>
            <person name="Eom M.K."/>
            <person name="Kim J.-S."/>
            <person name="Kang S.W."/>
            <person name="Sin Y."/>
            <person name="Lee J.-S."/>
        </authorList>
    </citation>
    <scope>NUCLEOTIDE SEQUENCE [LARGE SCALE GENOMIC DNA]</scope>
    <source>
        <strain evidence="1 2">B3-10</strain>
    </source>
</reference>
<evidence type="ECO:0000313" key="1">
    <source>
        <dbReference type="EMBL" id="QES90747.1"/>
    </source>
</evidence>
<keyword evidence="2" id="KW-1185">Reference proteome</keyword>
<sequence length="505" mass="56669">MSELENNIVTWLTGKPTLADVSVSQLENIVSQYPYFTIAQLLLTAKLKEQNHPGYNRQLQKTALNFQDPKWLFFQLNQLTELKKADTDLSNLAKEELFINNSTDTIETSPNLEIMESFVSNVLVDEEKPVITEENIPQKDIHAEKEKVKAFLKSVIDNPNTQLEEKNFENTWTAKEENIAPIETFEPIPTPTENEQTETFTESVDEYIAENDQPNIKIIENGNFISDTIEDSAAEEILNGEEDSISDNTAINGENNFTENMDEYIGEKDQPNIVDLSENIEEQRSVSPEFPDESVAPIEPIVENIAADTTVSESTTEAESNEAIVESNTEHEHSTSEVNETIEEEAITPEVEEENLIGEKMSAKLANIASSFKSEAVPKQLLLSEEATPAHVKDYFASIGVKVNNNIQSDFGQKVKKFTEWLKVMKKIGADGQLIQTSEKEELKVAQDAAKSNQNSDIVTEAMVDVLTKQGKKNEAIEILNRLSLLKPEKSAYFASQINDLNENK</sequence>
<organism evidence="1 2">
    <name type="scientific">Rhizosphaericola mali</name>
    <dbReference type="NCBI Taxonomy" id="2545455"/>
    <lineage>
        <taxon>Bacteria</taxon>
        <taxon>Pseudomonadati</taxon>
        <taxon>Bacteroidota</taxon>
        <taxon>Chitinophagia</taxon>
        <taxon>Chitinophagales</taxon>
        <taxon>Chitinophagaceae</taxon>
        <taxon>Rhizosphaericola</taxon>
    </lineage>
</organism>
<accession>A0A5P2G632</accession>
<evidence type="ECO:0000313" key="2">
    <source>
        <dbReference type="Proteomes" id="UP000292424"/>
    </source>
</evidence>
<proteinExistence type="predicted"/>
<dbReference type="Proteomes" id="UP000292424">
    <property type="component" value="Chromosome"/>
</dbReference>